<feature type="domain" description="Antitoxin SocA-like Panacea" evidence="1">
    <location>
        <begin position="28"/>
        <end position="118"/>
    </location>
</feature>
<dbReference type="InterPro" id="IPR025272">
    <property type="entry name" value="SocA_Panacea"/>
</dbReference>
<dbReference type="Proteomes" id="UP000028995">
    <property type="component" value="Unassembled WGS sequence"/>
</dbReference>
<evidence type="ECO:0000313" key="5">
    <source>
        <dbReference type="Proteomes" id="UP000229907"/>
    </source>
</evidence>
<dbReference type="KEGG" id="bcho:BcFMB_05265"/>
<dbReference type="EMBL" id="JGYU01000001">
    <property type="protein sequence ID" value="KFI58458.1"/>
    <property type="molecule type" value="Genomic_DNA"/>
</dbReference>
<dbReference type="EMBL" id="CP018044">
    <property type="protein sequence ID" value="ATU20423.1"/>
    <property type="molecule type" value="Genomic_DNA"/>
</dbReference>
<keyword evidence="4" id="KW-1185">Reference proteome</keyword>
<dbReference type="Proteomes" id="UP000229907">
    <property type="component" value="Chromosome"/>
</dbReference>
<organism evidence="3 4">
    <name type="scientific">Bifidobacterium choerinum</name>
    <dbReference type="NCBI Taxonomy" id="35760"/>
    <lineage>
        <taxon>Bacteria</taxon>
        <taxon>Bacillati</taxon>
        <taxon>Actinomycetota</taxon>
        <taxon>Actinomycetes</taxon>
        <taxon>Bifidobacteriales</taxon>
        <taxon>Bifidobacteriaceae</taxon>
        <taxon>Bifidobacterium</taxon>
    </lineage>
</organism>
<protein>
    <submittedName>
        <fullName evidence="3">Putative prophage protein</fullName>
    </submittedName>
</protein>
<reference evidence="3 4" key="1">
    <citation type="submission" date="2014-03" db="EMBL/GenBank/DDBJ databases">
        <title>Genomics of Bifidobacteria.</title>
        <authorList>
            <person name="Ventura M."/>
            <person name="Milani C."/>
            <person name="Lugli G.A."/>
        </authorList>
    </citation>
    <scope>NUCLEOTIDE SEQUENCE [LARGE SCALE GENOMIC DNA]</scope>
    <source>
        <strain evidence="3 4">LMG 10510</strain>
    </source>
</reference>
<evidence type="ECO:0000313" key="3">
    <source>
        <dbReference type="EMBL" id="KFI58458.1"/>
    </source>
</evidence>
<dbReference type="OrthoDB" id="9799173at2"/>
<gene>
    <name evidence="2" type="ORF">BcFMB_05265</name>
    <name evidence="3" type="ORF">BCHO_0504</name>
</gene>
<sequence>MNALQVARRIVAAYGSERFLTNLKLNLLVYWCQVEALRTTGAPLFADAVAVGERGPVETDVWDEYASFGSRMIRQRDEWQEPTLGESAERIVAHVVDTLGALTAIDLLEMSGADDGAWRRAKDRGSATVDVDDTLTSADMRRTVPARTLAGCVDKVTREYPNALRLLENS</sequence>
<reference evidence="2 5" key="2">
    <citation type="submission" date="2016-11" db="EMBL/GenBank/DDBJ databases">
        <title>complete genome sequence of Bifidobacterium choerinum strain FMB-1.</title>
        <authorList>
            <person name="Park C.-S."/>
            <person name="Jung D.-H."/>
            <person name="Choi D.-S."/>
        </authorList>
    </citation>
    <scope>NUCLEOTIDE SEQUENCE [LARGE SCALE GENOMIC DNA]</scope>
    <source>
        <strain evidence="2 5">FMB-1</strain>
    </source>
</reference>
<name>A0A087AI58_9BIFI</name>
<dbReference type="STRING" id="35760.BCHO_0504"/>
<dbReference type="eggNOG" id="COG3600">
    <property type="taxonomic scope" value="Bacteria"/>
</dbReference>
<dbReference type="AlphaFoldDB" id="A0A087AI58"/>
<evidence type="ECO:0000313" key="4">
    <source>
        <dbReference type="Proteomes" id="UP000028995"/>
    </source>
</evidence>
<proteinExistence type="predicted"/>
<accession>A0A087AI58</accession>
<evidence type="ECO:0000259" key="1">
    <source>
        <dbReference type="Pfam" id="PF13274"/>
    </source>
</evidence>
<dbReference type="Pfam" id="PF13274">
    <property type="entry name" value="SocA_Panacea"/>
    <property type="match status" value="1"/>
</dbReference>
<dbReference type="RefSeq" id="WP_024540723.1">
    <property type="nucleotide sequence ID" value="NZ_CP018044.1"/>
</dbReference>
<evidence type="ECO:0000313" key="2">
    <source>
        <dbReference type="EMBL" id="ATU20423.1"/>
    </source>
</evidence>